<keyword evidence="2" id="KW-1185">Reference proteome</keyword>
<dbReference type="EMBL" id="CM055756">
    <property type="protein sequence ID" value="KAJ7989319.1"/>
    <property type="molecule type" value="Genomic_DNA"/>
</dbReference>
<sequence length="123" mass="13369">MLALPCLVGFAEADLPLRQRSRNEYKPPPPALLLLSSRSPRSAESQPAVSHWVVFQKSFSHAVNSLLAKGLIGATGVWKKWKLCTTRNDALGHISAAVWEGYQGPGWGGSGSDTKRNRTGRLC</sequence>
<evidence type="ECO:0000313" key="2">
    <source>
        <dbReference type="Proteomes" id="UP001157502"/>
    </source>
</evidence>
<name>A0ACC2FD69_DALPE</name>
<proteinExistence type="predicted"/>
<dbReference type="Proteomes" id="UP001157502">
    <property type="component" value="Chromosome 29"/>
</dbReference>
<comment type="caution">
    <text evidence="1">The sequence shown here is derived from an EMBL/GenBank/DDBJ whole genome shotgun (WGS) entry which is preliminary data.</text>
</comment>
<accession>A0ACC2FD69</accession>
<gene>
    <name evidence="1" type="ORF">DPEC_G00303310</name>
</gene>
<protein>
    <submittedName>
        <fullName evidence="1">Uncharacterized protein</fullName>
    </submittedName>
</protein>
<reference evidence="1" key="1">
    <citation type="submission" date="2021-05" db="EMBL/GenBank/DDBJ databases">
        <authorList>
            <person name="Pan Q."/>
            <person name="Jouanno E."/>
            <person name="Zahm M."/>
            <person name="Klopp C."/>
            <person name="Cabau C."/>
            <person name="Louis A."/>
            <person name="Berthelot C."/>
            <person name="Parey E."/>
            <person name="Roest Crollius H."/>
            <person name="Montfort J."/>
            <person name="Robinson-Rechavi M."/>
            <person name="Bouchez O."/>
            <person name="Lampietro C."/>
            <person name="Lopez Roques C."/>
            <person name="Donnadieu C."/>
            <person name="Postlethwait J."/>
            <person name="Bobe J."/>
            <person name="Dillon D."/>
            <person name="Chandos A."/>
            <person name="von Hippel F."/>
            <person name="Guiguen Y."/>
        </authorList>
    </citation>
    <scope>NUCLEOTIDE SEQUENCE</scope>
    <source>
        <strain evidence="1">YG-Jan2019</strain>
    </source>
</reference>
<organism evidence="1 2">
    <name type="scientific">Dallia pectoralis</name>
    <name type="common">Alaska blackfish</name>
    <dbReference type="NCBI Taxonomy" id="75939"/>
    <lineage>
        <taxon>Eukaryota</taxon>
        <taxon>Metazoa</taxon>
        <taxon>Chordata</taxon>
        <taxon>Craniata</taxon>
        <taxon>Vertebrata</taxon>
        <taxon>Euteleostomi</taxon>
        <taxon>Actinopterygii</taxon>
        <taxon>Neopterygii</taxon>
        <taxon>Teleostei</taxon>
        <taxon>Protacanthopterygii</taxon>
        <taxon>Esociformes</taxon>
        <taxon>Umbridae</taxon>
        <taxon>Dallia</taxon>
    </lineage>
</organism>
<evidence type="ECO:0000313" key="1">
    <source>
        <dbReference type="EMBL" id="KAJ7989319.1"/>
    </source>
</evidence>